<reference evidence="5" key="2">
    <citation type="submission" date="2020-10" db="UniProtKB">
        <authorList>
            <consortium name="WormBaseParasite"/>
        </authorList>
    </citation>
    <scope>IDENTIFICATION</scope>
</reference>
<dbReference type="SMART" id="SM00369">
    <property type="entry name" value="LRR_TYP"/>
    <property type="match status" value="10"/>
</dbReference>
<dbReference type="Proteomes" id="UP000492821">
    <property type="component" value="Unassembled WGS sequence"/>
</dbReference>
<sequence>MWWFLFLCLITLASASPSQCPPNLPDTCSCVCNYQCDEPVYLNIHCSTVPDLYELLSTFGNVRFFEIKIDKCEKPVQSLTKLPPFYTICLLINQCGLESVADNAFADISGLELLDLSNNALTEMPVFPHFPLLTYIAINHNLLRDFGESSESKNYSSFDGVPELTQLYFQNNSLTEITDATFANLKQLRTIDLSNNKLQRISANAFRDQPPILDLFLSFNELTYLEPETFRNTDILTVYLDNNRLTHLSANSFNGNKRLDVLHLQHNQLTDIAVGTFNDLEDVWEIRLNNNNLTSIDGISGNLPKLRKVDLSHNRITKVTNTTFNNFWELRLDLSNNQIESVAPNAVNGVYELILNNNKLTTLDGVFDPLEATTVATKDNETCHCTCSNNA</sequence>
<dbReference type="InterPro" id="IPR003591">
    <property type="entry name" value="Leu-rich_rpt_typical-subtyp"/>
</dbReference>
<dbReference type="Gene3D" id="3.80.10.10">
    <property type="entry name" value="Ribonuclease Inhibitor"/>
    <property type="match status" value="2"/>
</dbReference>
<accession>A0A7E4WB33</accession>
<evidence type="ECO:0000256" key="3">
    <source>
        <dbReference type="SAM" id="SignalP"/>
    </source>
</evidence>
<dbReference type="PROSITE" id="PS51450">
    <property type="entry name" value="LRR"/>
    <property type="match status" value="3"/>
</dbReference>
<keyword evidence="3" id="KW-0732">Signal</keyword>
<dbReference type="PRINTS" id="PR00019">
    <property type="entry name" value="LEURICHRPT"/>
</dbReference>
<dbReference type="AlphaFoldDB" id="A0A7E4WB33"/>
<name>A0A7E4WB33_PANRE</name>
<keyword evidence="4" id="KW-1185">Reference proteome</keyword>
<reference evidence="4" key="1">
    <citation type="journal article" date="2013" name="Genetics">
        <title>The draft genome and transcriptome of Panagrellus redivivus are shaped by the harsh demands of a free-living lifestyle.</title>
        <authorList>
            <person name="Srinivasan J."/>
            <person name="Dillman A.R."/>
            <person name="Macchietto M.G."/>
            <person name="Heikkinen L."/>
            <person name="Lakso M."/>
            <person name="Fracchia K.M."/>
            <person name="Antoshechkin I."/>
            <person name="Mortazavi A."/>
            <person name="Wong G."/>
            <person name="Sternberg P.W."/>
        </authorList>
    </citation>
    <scope>NUCLEOTIDE SEQUENCE [LARGE SCALE GENOMIC DNA]</scope>
    <source>
        <strain evidence="4">MT8872</strain>
    </source>
</reference>
<dbReference type="PANTHER" id="PTHR24366">
    <property type="entry name" value="IG(IMMUNOGLOBULIN) AND LRR(LEUCINE RICH REPEAT) DOMAINS"/>
    <property type="match status" value="1"/>
</dbReference>
<proteinExistence type="predicted"/>
<dbReference type="PANTHER" id="PTHR24366:SF96">
    <property type="entry name" value="LEUCINE RICH REPEAT CONTAINING 53"/>
    <property type="match status" value="1"/>
</dbReference>
<dbReference type="InterPro" id="IPR032675">
    <property type="entry name" value="LRR_dom_sf"/>
</dbReference>
<feature type="signal peptide" evidence="3">
    <location>
        <begin position="1"/>
        <end position="15"/>
    </location>
</feature>
<evidence type="ECO:0000313" key="5">
    <source>
        <dbReference type="WBParaSite" id="Pan_g8773.t1"/>
    </source>
</evidence>
<protein>
    <submittedName>
        <fullName evidence="5">LRRCT domain-containing protein</fullName>
    </submittedName>
</protein>
<evidence type="ECO:0000256" key="2">
    <source>
        <dbReference type="ARBA" id="ARBA00022737"/>
    </source>
</evidence>
<dbReference type="InterPro" id="IPR001611">
    <property type="entry name" value="Leu-rich_rpt"/>
</dbReference>
<keyword evidence="1" id="KW-0433">Leucine-rich repeat</keyword>
<feature type="chain" id="PRO_5028854428" evidence="3">
    <location>
        <begin position="16"/>
        <end position="391"/>
    </location>
</feature>
<dbReference type="Pfam" id="PF13855">
    <property type="entry name" value="LRR_8"/>
    <property type="match status" value="3"/>
</dbReference>
<keyword evidence="2" id="KW-0677">Repeat</keyword>
<evidence type="ECO:0000313" key="4">
    <source>
        <dbReference type="Proteomes" id="UP000492821"/>
    </source>
</evidence>
<dbReference type="WBParaSite" id="Pan_g8773.t1">
    <property type="protein sequence ID" value="Pan_g8773.t1"/>
    <property type="gene ID" value="Pan_g8773"/>
</dbReference>
<organism evidence="4 5">
    <name type="scientific">Panagrellus redivivus</name>
    <name type="common">Microworm</name>
    <dbReference type="NCBI Taxonomy" id="6233"/>
    <lineage>
        <taxon>Eukaryota</taxon>
        <taxon>Metazoa</taxon>
        <taxon>Ecdysozoa</taxon>
        <taxon>Nematoda</taxon>
        <taxon>Chromadorea</taxon>
        <taxon>Rhabditida</taxon>
        <taxon>Tylenchina</taxon>
        <taxon>Panagrolaimomorpha</taxon>
        <taxon>Panagrolaimoidea</taxon>
        <taxon>Panagrolaimidae</taxon>
        <taxon>Panagrellus</taxon>
    </lineage>
</organism>
<dbReference type="SUPFAM" id="SSF52058">
    <property type="entry name" value="L domain-like"/>
    <property type="match status" value="1"/>
</dbReference>
<evidence type="ECO:0000256" key="1">
    <source>
        <dbReference type="ARBA" id="ARBA00022614"/>
    </source>
</evidence>